<gene>
    <name evidence="3" type="ORF">Pcinc_005238</name>
</gene>
<feature type="chain" id="PRO_5041932920" description="Secreted protein" evidence="2">
    <location>
        <begin position="18"/>
        <end position="88"/>
    </location>
</feature>
<evidence type="ECO:0000256" key="2">
    <source>
        <dbReference type="SAM" id="SignalP"/>
    </source>
</evidence>
<comment type="caution">
    <text evidence="3">The sequence shown here is derived from an EMBL/GenBank/DDBJ whole genome shotgun (WGS) entry which is preliminary data.</text>
</comment>
<reference evidence="3" key="1">
    <citation type="submission" date="2023-10" db="EMBL/GenBank/DDBJ databases">
        <title>Genome assemblies of two species of porcelain crab, Petrolisthes cinctipes and Petrolisthes manimaculis (Anomura: Porcellanidae).</title>
        <authorList>
            <person name="Angst P."/>
        </authorList>
    </citation>
    <scope>NUCLEOTIDE SEQUENCE</scope>
    <source>
        <strain evidence="3">PB745_01</strain>
        <tissue evidence="3">Gill</tissue>
    </source>
</reference>
<protein>
    <recommendedName>
        <fullName evidence="5">Secreted protein</fullName>
    </recommendedName>
</protein>
<dbReference type="Proteomes" id="UP001286313">
    <property type="component" value="Unassembled WGS sequence"/>
</dbReference>
<accession>A0AAE1GD29</accession>
<evidence type="ECO:0000313" key="4">
    <source>
        <dbReference type="Proteomes" id="UP001286313"/>
    </source>
</evidence>
<dbReference type="EMBL" id="JAWQEG010000386">
    <property type="protein sequence ID" value="KAK3890833.1"/>
    <property type="molecule type" value="Genomic_DNA"/>
</dbReference>
<evidence type="ECO:0000313" key="3">
    <source>
        <dbReference type="EMBL" id="KAK3890833.1"/>
    </source>
</evidence>
<organism evidence="3 4">
    <name type="scientific">Petrolisthes cinctipes</name>
    <name type="common">Flat porcelain crab</name>
    <dbReference type="NCBI Taxonomy" id="88211"/>
    <lineage>
        <taxon>Eukaryota</taxon>
        <taxon>Metazoa</taxon>
        <taxon>Ecdysozoa</taxon>
        <taxon>Arthropoda</taxon>
        <taxon>Crustacea</taxon>
        <taxon>Multicrustacea</taxon>
        <taxon>Malacostraca</taxon>
        <taxon>Eumalacostraca</taxon>
        <taxon>Eucarida</taxon>
        <taxon>Decapoda</taxon>
        <taxon>Pleocyemata</taxon>
        <taxon>Anomura</taxon>
        <taxon>Galatheoidea</taxon>
        <taxon>Porcellanidae</taxon>
        <taxon>Petrolisthes</taxon>
    </lineage>
</organism>
<feature type="signal peptide" evidence="2">
    <location>
        <begin position="1"/>
        <end position="17"/>
    </location>
</feature>
<dbReference type="AlphaFoldDB" id="A0AAE1GD29"/>
<proteinExistence type="predicted"/>
<sequence length="88" mass="9320">MLLISILWMLLCEDSSPLSSCYLGACYVKQPLGRSERRDIDALDGQPSRGGAEHQTSSGNPGCGHVKDTCINSGGDFSALVGKFLCLA</sequence>
<evidence type="ECO:0008006" key="5">
    <source>
        <dbReference type="Google" id="ProtNLM"/>
    </source>
</evidence>
<name>A0AAE1GD29_PETCI</name>
<feature type="region of interest" description="Disordered" evidence="1">
    <location>
        <begin position="40"/>
        <end position="63"/>
    </location>
</feature>
<keyword evidence="4" id="KW-1185">Reference proteome</keyword>
<keyword evidence="2" id="KW-0732">Signal</keyword>
<evidence type="ECO:0000256" key="1">
    <source>
        <dbReference type="SAM" id="MobiDB-lite"/>
    </source>
</evidence>